<dbReference type="Pfam" id="PF13487">
    <property type="entry name" value="HD_5"/>
    <property type="match status" value="1"/>
</dbReference>
<dbReference type="InterPro" id="IPR037522">
    <property type="entry name" value="HD_GYP_dom"/>
</dbReference>
<dbReference type="RefSeq" id="WP_258214876.1">
    <property type="nucleotide sequence ID" value="NZ_JANQBD010000014.1"/>
</dbReference>
<keyword evidence="3" id="KW-1185">Reference proteome</keyword>
<gene>
    <name evidence="2" type="ORF">NV381_19135</name>
</gene>
<dbReference type="PROSITE" id="PS51832">
    <property type="entry name" value="HD_GYP"/>
    <property type="match status" value="1"/>
</dbReference>
<protein>
    <submittedName>
        <fullName evidence="2">HD-GYP domain-containing protein</fullName>
    </submittedName>
</protein>
<organism evidence="2 3">
    <name type="scientific">Paenibacillus radicis</name>
    <name type="common">ex Xue et al. 2023</name>
    <dbReference type="NCBI Taxonomy" id="2972489"/>
    <lineage>
        <taxon>Bacteria</taxon>
        <taxon>Bacillati</taxon>
        <taxon>Bacillota</taxon>
        <taxon>Bacilli</taxon>
        <taxon>Bacillales</taxon>
        <taxon>Paenibacillaceae</taxon>
        <taxon>Paenibacillus</taxon>
    </lineage>
</organism>
<dbReference type="CDD" id="cd00077">
    <property type="entry name" value="HDc"/>
    <property type="match status" value="1"/>
</dbReference>
<dbReference type="EMBL" id="JANQBD010000014">
    <property type="protein sequence ID" value="MCR8633297.1"/>
    <property type="molecule type" value="Genomic_DNA"/>
</dbReference>
<dbReference type="SMART" id="SM00471">
    <property type="entry name" value="HDc"/>
    <property type="match status" value="1"/>
</dbReference>
<sequence>MAQVKIGVSIKKDIYNRVGNLLVPANTKLKEEDIRKLMNHRVDLREIEYWVQKDHEAVPDPVARLIEDASNQVKEIFEAIRYENSIPLKQIMKSLVPGIRKVAESANLFRLLSGLRSKDDYTYKHNIGVGVLATLIGKWMNLDESELYMLILGATLHDVGKMKVSNEILHKPGKLTDTEYRLMKRHTILGYEMLKNIAGAPHRVALIALQHHEREDGSGYPFGVKADKLDDLTQIVSIADVFHAMTSQRSYHAASSLFSVIRQMHSDVYGKFNAKIFFVFMNRMMESMVGNEALLTDGRKGTIVMANRFDPIRPLMKVDSYFIDLSKERSINLQEILG</sequence>
<dbReference type="PANTHER" id="PTHR43155">
    <property type="entry name" value="CYCLIC DI-GMP PHOSPHODIESTERASE PA4108-RELATED"/>
    <property type="match status" value="1"/>
</dbReference>
<dbReference type="Gene3D" id="1.10.3210.10">
    <property type="entry name" value="Hypothetical protein af1432"/>
    <property type="match status" value="1"/>
</dbReference>
<dbReference type="InterPro" id="IPR006675">
    <property type="entry name" value="HDIG_dom"/>
</dbReference>
<evidence type="ECO:0000313" key="3">
    <source>
        <dbReference type="Proteomes" id="UP001300012"/>
    </source>
</evidence>
<evidence type="ECO:0000313" key="2">
    <source>
        <dbReference type="EMBL" id="MCR8633297.1"/>
    </source>
</evidence>
<dbReference type="PANTHER" id="PTHR43155:SF2">
    <property type="entry name" value="CYCLIC DI-GMP PHOSPHODIESTERASE PA4108"/>
    <property type="match status" value="1"/>
</dbReference>
<name>A0ABT1YK05_9BACL</name>
<dbReference type="NCBIfam" id="TIGR00277">
    <property type="entry name" value="HDIG"/>
    <property type="match status" value="1"/>
</dbReference>
<comment type="caution">
    <text evidence="2">The sequence shown here is derived from an EMBL/GenBank/DDBJ whole genome shotgun (WGS) entry which is preliminary data.</text>
</comment>
<reference evidence="2 3" key="1">
    <citation type="submission" date="2022-08" db="EMBL/GenBank/DDBJ databases">
        <title>Paenibacillus endoradicis sp. nov., Paenibacillus radicibacter sp. nov and Paenibacillus pararadicis sp. nov., three cold-adapted plant growth-promoting bacteria isolated from root of Larix gmelinii in Great Khingan.</title>
        <authorList>
            <person name="Xue H."/>
        </authorList>
    </citation>
    <scope>NUCLEOTIDE SEQUENCE [LARGE SCALE GENOMIC DNA]</scope>
    <source>
        <strain evidence="2 3">N5-1-1-5</strain>
    </source>
</reference>
<accession>A0ABT1YK05</accession>
<dbReference type="InterPro" id="IPR003607">
    <property type="entry name" value="HD/PDEase_dom"/>
</dbReference>
<dbReference type="SUPFAM" id="SSF109604">
    <property type="entry name" value="HD-domain/PDEase-like"/>
    <property type="match status" value="1"/>
</dbReference>
<dbReference type="Proteomes" id="UP001300012">
    <property type="component" value="Unassembled WGS sequence"/>
</dbReference>
<feature type="domain" description="HD-GYP" evidence="1">
    <location>
        <begin position="100"/>
        <end position="296"/>
    </location>
</feature>
<evidence type="ECO:0000259" key="1">
    <source>
        <dbReference type="PROSITE" id="PS51832"/>
    </source>
</evidence>
<proteinExistence type="predicted"/>